<name>A0A4R2RTR1_9FIRM</name>
<accession>A0A4R2RTR1</accession>
<dbReference type="EMBL" id="SLXT01000021">
    <property type="protein sequence ID" value="TCP62525.1"/>
    <property type="molecule type" value="Genomic_DNA"/>
</dbReference>
<reference evidence="2 3" key="1">
    <citation type="submission" date="2019-03" db="EMBL/GenBank/DDBJ databases">
        <title>Genomic Encyclopedia of Type Strains, Phase IV (KMG-IV): sequencing the most valuable type-strain genomes for metagenomic binning, comparative biology and taxonomic classification.</title>
        <authorList>
            <person name="Goeker M."/>
        </authorList>
    </citation>
    <scope>NUCLEOTIDE SEQUENCE [LARGE SCALE GENOMIC DNA]</scope>
    <source>
        <strain evidence="2 3">DSM 11170</strain>
    </source>
</reference>
<proteinExistence type="predicted"/>
<protein>
    <recommendedName>
        <fullName evidence="4">HK97 gp10 family phage protein</fullName>
    </recommendedName>
</protein>
<feature type="region of interest" description="Disordered" evidence="1">
    <location>
        <begin position="94"/>
        <end position="114"/>
    </location>
</feature>
<dbReference type="Proteomes" id="UP000294813">
    <property type="component" value="Unassembled WGS sequence"/>
</dbReference>
<evidence type="ECO:0000313" key="2">
    <source>
        <dbReference type="EMBL" id="TCP62525.1"/>
    </source>
</evidence>
<dbReference type="RefSeq" id="WP_131919830.1">
    <property type="nucleotide sequence ID" value="NZ_JAOQNU010000020.1"/>
</dbReference>
<evidence type="ECO:0000313" key="3">
    <source>
        <dbReference type="Proteomes" id="UP000294813"/>
    </source>
</evidence>
<keyword evidence="3" id="KW-1185">Reference proteome</keyword>
<dbReference type="AlphaFoldDB" id="A0A4R2RTR1"/>
<evidence type="ECO:0008006" key="4">
    <source>
        <dbReference type="Google" id="ProtNLM"/>
    </source>
</evidence>
<evidence type="ECO:0000256" key="1">
    <source>
        <dbReference type="SAM" id="MobiDB-lite"/>
    </source>
</evidence>
<organism evidence="2 3">
    <name type="scientific">Heliophilum fasciatum</name>
    <dbReference type="NCBI Taxonomy" id="35700"/>
    <lineage>
        <taxon>Bacteria</taxon>
        <taxon>Bacillati</taxon>
        <taxon>Bacillota</taxon>
        <taxon>Clostridia</taxon>
        <taxon>Eubacteriales</taxon>
        <taxon>Heliobacteriaceae</taxon>
        <taxon>Heliophilum</taxon>
    </lineage>
</organism>
<sequence>MGVKVTINDKVLAKVQGKLEQRLKRAVDDCADDLVRVSSETAPHDKGILEKSFAKEVQAGPDNVTATVSYTIRERRGKKSTNFNYAIIMHEGEYKLGPGSENKPGGVGMSDKHYPVGSKFLTRPLEGEKEAYRKHIEAELQDLIKKGG</sequence>
<comment type="caution">
    <text evidence="2">The sequence shown here is derived from an EMBL/GenBank/DDBJ whole genome shotgun (WGS) entry which is preliminary data.</text>
</comment>
<dbReference type="OrthoDB" id="2893000at2"/>
<gene>
    <name evidence="2" type="ORF">EDD73_12123</name>
</gene>